<reference evidence="2 3" key="1">
    <citation type="journal article" date="2012" name="Genome Biol.">
        <title>Sequencing three crocodilian genomes to illuminate the evolution of archosaurs and amniotes.</title>
        <authorList>
            <person name="St John J.A."/>
            <person name="Braun E.L."/>
            <person name="Isberg S.R."/>
            <person name="Miles L.G."/>
            <person name="Chong A.Y."/>
            <person name="Gongora J."/>
            <person name="Dalzell P."/>
            <person name="Moran C."/>
            <person name="Bed'hom B."/>
            <person name="Abzhanov A."/>
            <person name="Burgess S.C."/>
            <person name="Cooksey A.M."/>
            <person name="Castoe T.A."/>
            <person name="Crawford N.G."/>
            <person name="Densmore L.D."/>
            <person name="Drew J.C."/>
            <person name="Edwards S.V."/>
            <person name="Faircloth B.C."/>
            <person name="Fujita M.K."/>
            <person name="Greenwold M.J."/>
            <person name="Hoffmann F.G."/>
            <person name="Howard J.M."/>
            <person name="Iguchi T."/>
            <person name="Janes D.E."/>
            <person name="Khan S.Y."/>
            <person name="Kohno S."/>
            <person name="de Koning A.J."/>
            <person name="Lance S.L."/>
            <person name="McCarthy F.M."/>
            <person name="McCormack J.E."/>
            <person name="Merchant M.E."/>
            <person name="Peterson D.G."/>
            <person name="Pollock D.D."/>
            <person name="Pourmand N."/>
            <person name="Raney B.J."/>
            <person name="Roessler K.A."/>
            <person name="Sanford J.R."/>
            <person name="Sawyer R.H."/>
            <person name="Schmidt C.J."/>
            <person name="Triplett E.W."/>
            <person name="Tuberville T.D."/>
            <person name="Venegas-Anaya M."/>
            <person name="Howard J.T."/>
            <person name="Jarvis E.D."/>
            <person name="Guillette L.J.Jr."/>
            <person name="Glenn T.C."/>
            <person name="Green R.E."/>
            <person name="Ray D.A."/>
        </authorList>
    </citation>
    <scope>NUCLEOTIDE SEQUENCE [LARGE SCALE GENOMIC DNA]</scope>
    <source>
        <strain evidence="2">KSC_2009_1</strain>
    </source>
</reference>
<gene>
    <name evidence="2" type="ORF">Y1Q_0006732</name>
</gene>
<sequence>MPVGLTQDLPYPMILGRDWRKIYEVLGVAKNVGTGEIGLTEEGTGELNLEQLTSSQESTGRRAGIPSYPGNGAGKGGG</sequence>
<dbReference type="AlphaFoldDB" id="A0A151NSU9"/>
<feature type="region of interest" description="Disordered" evidence="1">
    <location>
        <begin position="52"/>
        <end position="78"/>
    </location>
</feature>
<organism evidence="2 3">
    <name type="scientific">Alligator mississippiensis</name>
    <name type="common">American alligator</name>
    <dbReference type="NCBI Taxonomy" id="8496"/>
    <lineage>
        <taxon>Eukaryota</taxon>
        <taxon>Metazoa</taxon>
        <taxon>Chordata</taxon>
        <taxon>Craniata</taxon>
        <taxon>Vertebrata</taxon>
        <taxon>Euteleostomi</taxon>
        <taxon>Archelosauria</taxon>
        <taxon>Archosauria</taxon>
        <taxon>Crocodylia</taxon>
        <taxon>Alligatoridae</taxon>
        <taxon>Alligatorinae</taxon>
        <taxon>Alligator</taxon>
    </lineage>
</organism>
<evidence type="ECO:0000313" key="2">
    <source>
        <dbReference type="EMBL" id="KYO39868.1"/>
    </source>
</evidence>
<evidence type="ECO:0000256" key="1">
    <source>
        <dbReference type="SAM" id="MobiDB-lite"/>
    </source>
</evidence>
<accession>A0A151NSU9</accession>
<name>A0A151NSU9_ALLMI</name>
<protein>
    <submittedName>
        <fullName evidence="2">Uncharacterized protein</fullName>
    </submittedName>
</protein>
<proteinExistence type="predicted"/>
<dbReference type="Proteomes" id="UP000050525">
    <property type="component" value="Unassembled WGS sequence"/>
</dbReference>
<evidence type="ECO:0000313" key="3">
    <source>
        <dbReference type="Proteomes" id="UP000050525"/>
    </source>
</evidence>
<dbReference type="EMBL" id="AKHW03002184">
    <property type="protein sequence ID" value="KYO39868.1"/>
    <property type="molecule type" value="Genomic_DNA"/>
</dbReference>
<comment type="caution">
    <text evidence="2">The sequence shown here is derived from an EMBL/GenBank/DDBJ whole genome shotgun (WGS) entry which is preliminary data.</text>
</comment>
<keyword evidence="3" id="KW-1185">Reference proteome</keyword>